<dbReference type="InterPro" id="IPR004657">
    <property type="entry name" value="MenA"/>
</dbReference>
<evidence type="ECO:0000256" key="1">
    <source>
        <dbReference type="ARBA" id="ARBA00004141"/>
    </source>
</evidence>
<comment type="pathway">
    <text evidence="8">Quinol/quinone metabolism; menaquinone biosynthesis; menaquinol from 1,4-dihydroxy-2-naphthoate: step 1/2.</text>
</comment>
<dbReference type="AlphaFoldDB" id="A0A6I6EBN2"/>
<feature type="transmembrane region" description="Helical" evidence="8">
    <location>
        <begin position="222"/>
        <end position="243"/>
    </location>
</feature>
<keyword evidence="4 8" id="KW-0808">Transferase</keyword>
<feature type="transmembrane region" description="Helical" evidence="8">
    <location>
        <begin position="115"/>
        <end position="135"/>
    </location>
</feature>
<keyword evidence="3 8" id="KW-1003">Cell membrane</keyword>
<dbReference type="EC" id="2.5.1.74" evidence="8 9"/>
<proteinExistence type="inferred from homology"/>
<dbReference type="NCBIfam" id="TIGR00751">
    <property type="entry name" value="menA"/>
    <property type="match status" value="1"/>
</dbReference>
<dbReference type="Gene3D" id="1.10.357.140">
    <property type="entry name" value="UbiA prenyltransferase"/>
    <property type="match status" value="1"/>
</dbReference>
<feature type="compositionally biased region" description="Basic and acidic residues" evidence="10">
    <location>
        <begin position="1"/>
        <end position="19"/>
    </location>
</feature>
<evidence type="ECO:0000256" key="7">
    <source>
        <dbReference type="ARBA" id="ARBA00023136"/>
    </source>
</evidence>
<dbReference type="KEGG" id="moj:D7D94_12785"/>
<sequence length="366" mass="39062">MSSHRGDIGFRRFPCRADEATSSGARVPRRPPSVPRPPSAQRGVVGSDPVAQPKNRRKNVSGNPAKRSTAAAPVSKPVTFGDWVGAARLRTLPLALTPILIGTGAAVLVGDEFHWVIALACLVVAVALQIGVNFANDYSDGVRGTDDHRVGPARLTASKRVTPKSVLTVALVFFAIAALAGLAIVIRTQQWWMLVVGALCIVAAWFYTGGKRPYGYNALGEVFVFVFFGLVATLGTTWVQALALPQEAWFGAVASGFFACAVLLANNLRDIDQDRTVGKRTLTVLIGRRATQVLFTVLVVLAFAIAAYLAFFYPLAWLALLALLAAGPAVVIVWTYQTARELILALALTSLASLGYAVFLAWAFIG</sequence>
<dbReference type="CDD" id="cd13962">
    <property type="entry name" value="PT_UbiA_UBIAD1"/>
    <property type="match status" value="1"/>
</dbReference>
<dbReference type="PANTHER" id="PTHR13929:SF0">
    <property type="entry name" value="UBIA PRENYLTRANSFERASE DOMAIN-CONTAINING PROTEIN 1"/>
    <property type="match status" value="1"/>
</dbReference>
<dbReference type="GO" id="GO:0009234">
    <property type="term" value="P:menaquinone biosynthetic process"/>
    <property type="evidence" value="ECO:0007669"/>
    <property type="project" value="UniProtKB-UniRule"/>
</dbReference>
<dbReference type="EMBL" id="CP032550">
    <property type="protein sequence ID" value="QGU28448.1"/>
    <property type="molecule type" value="Genomic_DNA"/>
</dbReference>
<dbReference type="NCBIfam" id="NF004751">
    <property type="entry name" value="PRK06080.1-3"/>
    <property type="match status" value="1"/>
</dbReference>
<feature type="transmembrane region" description="Helical" evidence="8">
    <location>
        <begin position="343"/>
        <end position="365"/>
    </location>
</feature>
<evidence type="ECO:0000256" key="9">
    <source>
        <dbReference type="NCBIfam" id="TIGR00751"/>
    </source>
</evidence>
<keyword evidence="5 8" id="KW-0812">Transmembrane</keyword>
<dbReference type="GO" id="GO:0005886">
    <property type="term" value="C:plasma membrane"/>
    <property type="evidence" value="ECO:0007669"/>
    <property type="project" value="UniProtKB-SubCell"/>
</dbReference>
<gene>
    <name evidence="8" type="primary">menA</name>
    <name evidence="11" type="ORF">D7D94_12785</name>
</gene>
<dbReference type="InterPro" id="IPR026046">
    <property type="entry name" value="UBIAD1"/>
</dbReference>
<dbReference type="InterPro" id="IPR000537">
    <property type="entry name" value="UbiA_prenyltransferase"/>
</dbReference>
<evidence type="ECO:0000256" key="5">
    <source>
        <dbReference type="ARBA" id="ARBA00022692"/>
    </source>
</evidence>
<evidence type="ECO:0000256" key="2">
    <source>
        <dbReference type="ARBA" id="ARBA00022428"/>
    </source>
</evidence>
<feature type="transmembrane region" description="Helical" evidence="8">
    <location>
        <begin position="290"/>
        <end position="311"/>
    </location>
</feature>
<protein>
    <recommendedName>
        <fullName evidence="8 9">1,4-dihydroxy-2-naphthoate octaprenyltransferase</fullName>
        <shortName evidence="8">DHNA-octaprenyltransferase</shortName>
        <ecNumber evidence="8 9">2.5.1.74</ecNumber>
    </recommendedName>
</protein>
<keyword evidence="6 8" id="KW-1133">Transmembrane helix</keyword>
<comment type="function">
    <text evidence="8">Conversion of 1,4-dihydroxy-2-naphthoate (DHNA) to demethylmenaquinone (DMK).</text>
</comment>
<keyword evidence="12" id="KW-1185">Reference proteome</keyword>
<organism evidence="11 12">
    <name type="scientific">Microbacterium oryzae</name>
    <dbReference type="NCBI Taxonomy" id="743009"/>
    <lineage>
        <taxon>Bacteria</taxon>
        <taxon>Bacillati</taxon>
        <taxon>Actinomycetota</taxon>
        <taxon>Actinomycetes</taxon>
        <taxon>Micrococcales</taxon>
        <taxon>Microbacteriaceae</taxon>
        <taxon>Microbacterium</taxon>
    </lineage>
</organism>
<reference evidence="11 12" key="1">
    <citation type="submission" date="2018-09" db="EMBL/GenBank/DDBJ databases">
        <title>Whole genome sequencing of Microbacterium oryzae strain MB-10T.</title>
        <authorList>
            <person name="Das S.K."/>
        </authorList>
    </citation>
    <scope>NUCLEOTIDE SEQUENCE [LARGE SCALE GENOMIC DNA]</scope>
    <source>
        <strain evidence="11 12">MB-10</strain>
    </source>
</reference>
<evidence type="ECO:0000313" key="12">
    <source>
        <dbReference type="Proteomes" id="UP000422989"/>
    </source>
</evidence>
<dbReference type="InterPro" id="IPR044878">
    <property type="entry name" value="UbiA_sf"/>
</dbReference>
<comment type="similarity">
    <text evidence="8">Belongs to the MenA family. Type 1 subfamily.</text>
</comment>
<feature type="transmembrane region" description="Helical" evidence="8">
    <location>
        <begin position="249"/>
        <end position="269"/>
    </location>
</feature>
<feature type="transmembrane region" description="Helical" evidence="8">
    <location>
        <begin position="92"/>
        <end position="109"/>
    </location>
</feature>
<name>A0A6I6EBN2_9MICO</name>
<accession>A0A6I6EBN2</accession>
<keyword evidence="7 8" id="KW-0472">Membrane</keyword>
<dbReference type="GO" id="GO:0042371">
    <property type="term" value="P:vitamin K biosynthetic process"/>
    <property type="evidence" value="ECO:0007669"/>
    <property type="project" value="TreeGrafter"/>
</dbReference>
<dbReference type="GO" id="GO:0046428">
    <property type="term" value="F:1,4-dihydroxy-2-naphthoate polyprenyltransferase activity"/>
    <property type="evidence" value="ECO:0007669"/>
    <property type="project" value="UniProtKB-UniRule"/>
</dbReference>
<feature type="transmembrane region" description="Helical" evidence="8">
    <location>
        <begin position="166"/>
        <end position="185"/>
    </location>
</feature>
<evidence type="ECO:0000256" key="8">
    <source>
        <dbReference type="HAMAP-Rule" id="MF_01937"/>
    </source>
</evidence>
<feature type="region of interest" description="Disordered" evidence="10">
    <location>
        <begin position="1"/>
        <end position="73"/>
    </location>
</feature>
<keyword evidence="2 8" id="KW-0474">Menaquinone biosynthesis</keyword>
<dbReference type="PANTHER" id="PTHR13929">
    <property type="entry name" value="1,4-DIHYDROXY-2-NAPHTHOATE OCTAPRENYLTRANSFERASE"/>
    <property type="match status" value="1"/>
</dbReference>
<feature type="transmembrane region" description="Helical" evidence="8">
    <location>
        <begin position="191"/>
        <end position="210"/>
    </location>
</feature>
<evidence type="ECO:0000313" key="11">
    <source>
        <dbReference type="EMBL" id="QGU28448.1"/>
    </source>
</evidence>
<dbReference type="OrthoDB" id="9767568at2"/>
<dbReference type="UniPathway" id="UPA00079">
    <property type="reaction ID" value="UER00168"/>
</dbReference>
<evidence type="ECO:0000256" key="3">
    <source>
        <dbReference type="ARBA" id="ARBA00022475"/>
    </source>
</evidence>
<evidence type="ECO:0000256" key="10">
    <source>
        <dbReference type="SAM" id="MobiDB-lite"/>
    </source>
</evidence>
<comment type="subcellular location">
    <subcellularLocation>
        <location evidence="8">Cell membrane</location>
        <topology evidence="8">Multi-pass membrane protein</topology>
    </subcellularLocation>
    <subcellularLocation>
        <location evidence="1">Membrane</location>
        <topology evidence="1">Multi-pass membrane protein</topology>
    </subcellularLocation>
</comment>
<dbReference type="Pfam" id="PF01040">
    <property type="entry name" value="UbiA"/>
    <property type="match status" value="1"/>
</dbReference>
<comment type="catalytic activity">
    <reaction evidence="8">
        <text>an all-trans-polyprenyl diphosphate + 1,4-dihydroxy-2-naphthoate + H(+) = a 2-demethylmenaquinol + CO2 + diphosphate</text>
        <dbReference type="Rhea" id="RHEA:26478"/>
        <dbReference type="Rhea" id="RHEA-COMP:9563"/>
        <dbReference type="Rhea" id="RHEA-COMP:9564"/>
        <dbReference type="ChEBI" id="CHEBI:11173"/>
        <dbReference type="ChEBI" id="CHEBI:15378"/>
        <dbReference type="ChEBI" id="CHEBI:16526"/>
        <dbReference type="ChEBI" id="CHEBI:33019"/>
        <dbReference type="ChEBI" id="CHEBI:55437"/>
        <dbReference type="ChEBI" id="CHEBI:58914"/>
        <dbReference type="EC" id="2.5.1.74"/>
    </reaction>
</comment>
<dbReference type="Proteomes" id="UP000422989">
    <property type="component" value="Chromosome"/>
</dbReference>
<dbReference type="HAMAP" id="MF_01937">
    <property type="entry name" value="MenA_1"/>
    <property type="match status" value="1"/>
</dbReference>
<feature type="transmembrane region" description="Helical" evidence="8">
    <location>
        <begin position="317"/>
        <end position="336"/>
    </location>
</feature>
<evidence type="ECO:0000256" key="4">
    <source>
        <dbReference type="ARBA" id="ARBA00022679"/>
    </source>
</evidence>
<evidence type="ECO:0000256" key="6">
    <source>
        <dbReference type="ARBA" id="ARBA00022989"/>
    </source>
</evidence>